<reference evidence="3" key="1">
    <citation type="submission" date="2023-07" db="EMBL/GenBank/DDBJ databases">
        <title>Genome mining of underrepresented organisms for secondary metabolites.</title>
        <authorList>
            <person name="D'Agostino P.M."/>
        </authorList>
    </citation>
    <scope>NUCLEOTIDE SEQUENCE [LARGE SCALE GENOMIC DNA]</scope>
    <source>
        <strain evidence="3">WS4403</strain>
    </source>
</reference>
<gene>
    <name evidence="2" type="ORF">J2125_001488</name>
</gene>
<evidence type="ECO:0000313" key="2">
    <source>
        <dbReference type="EMBL" id="MBP2168296.1"/>
    </source>
</evidence>
<dbReference type="PANTHER" id="PTHR40265">
    <property type="entry name" value="BLL2707 PROTEIN"/>
    <property type="match status" value="1"/>
</dbReference>
<dbReference type="Pfam" id="PF13468">
    <property type="entry name" value="Glyoxalase_3"/>
    <property type="match status" value="1"/>
</dbReference>
<dbReference type="InterPro" id="IPR029068">
    <property type="entry name" value="Glyas_Bleomycin-R_OHBP_Dase"/>
</dbReference>
<organism evidence="2 3">
    <name type="scientific">Winslowiella toletana</name>
    <dbReference type="NCBI Taxonomy" id="92490"/>
    <lineage>
        <taxon>Bacteria</taxon>
        <taxon>Pseudomonadati</taxon>
        <taxon>Pseudomonadota</taxon>
        <taxon>Gammaproteobacteria</taxon>
        <taxon>Enterobacterales</taxon>
        <taxon>Erwiniaceae</taxon>
        <taxon>Winslowiella</taxon>
    </lineage>
</organism>
<dbReference type="SUPFAM" id="SSF54593">
    <property type="entry name" value="Glyoxalase/Bleomycin resistance protein/Dihydroxybiphenyl dioxygenase"/>
    <property type="match status" value="1"/>
</dbReference>
<evidence type="ECO:0000259" key="1">
    <source>
        <dbReference type="PROSITE" id="PS51819"/>
    </source>
</evidence>
<dbReference type="PROSITE" id="PS51819">
    <property type="entry name" value="VOC"/>
    <property type="match status" value="1"/>
</dbReference>
<dbReference type="InterPro" id="IPR037523">
    <property type="entry name" value="VOC_core"/>
</dbReference>
<dbReference type="Gene3D" id="3.10.180.10">
    <property type="entry name" value="2,3-Dihydroxybiphenyl 1,2-Dioxygenase, domain 1"/>
    <property type="match status" value="1"/>
</dbReference>
<dbReference type="InterPro" id="IPR025870">
    <property type="entry name" value="Glyoxalase-like_dom"/>
</dbReference>
<dbReference type="Proteomes" id="UP001195624">
    <property type="component" value="Unassembled WGS sequence"/>
</dbReference>
<keyword evidence="3" id="KW-1185">Reference proteome</keyword>
<dbReference type="PANTHER" id="PTHR40265:SF1">
    <property type="entry name" value="GLYOXALASE-LIKE DOMAIN-CONTAINING PROTEIN"/>
    <property type="match status" value="1"/>
</dbReference>
<comment type="caution">
    <text evidence="2">The sequence shown here is derived from an EMBL/GenBank/DDBJ whole genome shotgun (WGS) entry which is preliminary data.</text>
</comment>
<proteinExistence type="predicted"/>
<dbReference type="RefSeq" id="WP_241763952.1">
    <property type="nucleotide sequence ID" value="NZ_JAGGMQ010000001.1"/>
</dbReference>
<feature type="domain" description="VOC" evidence="1">
    <location>
        <begin position="17"/>
        <end position="153"/>
    </location>
</feature>
<evidence type="ECO:0000313" key="3">
    <source>
        <dbReference type="Proteomes" id="UP001195624"/>
    </source>
</evidence>
<protein>
    <recommendedName>
        <fullName evidence="1">VOC domain-containing protein</fullName>
    </recommendedName>
</protein>
<dbReference type="CDD" id="cd06587">
    <property type="entry name" value="VOC"/>
    <property type="match status" value="1"/>
</dbReference>
<dbReference type="EMBL" id="JAGGMQ010000001">
    <property type="protein sequence ID" value="MBP2168296.1"/>
    <property type="molecule type" value="Genomic_DNA"/>
</dbReference>
<accession>A0ABS4P865</accession>
<name>A0ABS4P865_9GAMM</name>
<sequence>MAKTRRVAVVIPVPVPELDHVVITVAGQLDSASALYQRLGFQLTPRGHHSTGFSNHLAVFKHNYLELLGLENGRTHLRADLQHSAPGLNALVWKTDDVDAVYQHLQRQDLDGAAPAAFYRAVTLPDGNQQEARFRTVPLRPDLVANGRSFFCQHLTPQSVWQPAWQQHPNAVSHISEFVIVAQDPARVAQVYSQLFGSNRILACLDGAFVLRAGAATVRFAAASYVENRFGALPADYQGEARMVAISLQSDDLTKTRSSLLRGEVPWREQQDALVVDAANAFNLTLRFHR</sequence>